<dbReference type="Proteomes" id="UP000008493">
    <property type="component" value="Unassembled WGS sequence"/>
</dbReference>
<accession>K5VRV2</accession>
<dbReference type="InParanoid" id="K5VRV2"/>
<organism evidence="1 2">
    <name type="scientific">Agaricus bisporus var. burnettii (strain JB137-S8 / ATCC MYA-4627 / FGSC 10392)</name>
    <name type="common">White button mushroom</name>
    <dbReference type="NCBI Taxonomy" id="597362"/>
    <lineage>
        <taxon>Eukaryota</taxon>
        <taxon>Fungi</taxon>
        <taxon>Dikarya</taxon>
        <taxon>Basidiomycota</taxon>
        <taxon>Agaricomycotina</taxon>
        <taxon>Agaricomycetes</taxon>
        <taxon>Agaricomycetidae</taxon>
        <taxon>Agaricales</taxon>
        <taxon>Agaricineae</taxon>
        <taxon>Agaricaceae</taxon>
        <taxon>Agaricus</taxon>
    </lineage>
</organism>
<proteinExistence type="predicted"/>
<protein>
    <submittedName>
        <fullName evidence="1">Uncharacterized protein</fullName>
    </submittedName>
</protein>
<sequence>QSQQIAREMRREKQDEFIKDLTEYQESQSKTFTDLAAKYHRKPKYIEKLMTSQTRYKKERGTNLFNAKVAWKRRQVNQDKAENRHMSLQELQAAVKADPAFENLSEEREKELINALEEEKSVKRTGARISNRAATLDYQSTIERVQQELTSLSVRTGIVAFAFFSRSHINDTMQPEWISTPGALDFLPDTMRTTAGEMGRKFELWAVTNGGQIKSVQILLTMMMNLQRISEDITNRRNLLMNYKYYDVDIRSRYGVQLRGWPNGVRFVAPGNLTTMYEVRSLHDALVSGSCCWVPMTQQEI</sequence>
<gene>
    <name evidence="1" type="ORF">AGABI1DRAFT_11786</name>
</gene>
<name>K5VRV2_AGABU</name>
<keyword evidence="2" id="KW-1185">Reference proteome</keyword>
<dbReference type="RefSeq" id="XP_007332085.1">
    <property type="nucleotide sequence ID" value="XM_007332023.1"/>
</dbReference>
<evidence type="ECO:0000313" key="2">
    <source>
        <dbReference type="Proteomes" id="UP000008493"/>
    </source>
</evidence>
<reference evidence="2" key="1">
    <citation type="journal article" date="2012" name="Proc. Natl. Acad. Sci. U.S.A.">
        <title>Genome sequence of the button mushroom Agaricus bisporus reveals mechanisms governing adaptation to a humic-rich ecological niche.</title>
        <authorList>
            <person name="Morin E."/>
            <person name="Kohler A."/>
            <person name="Baker A.R."/>
            <person name="Foulongne-Oriol M."/>
            <person name="Lombard V."/>
            <person name="Nagy L.G."/>
            <person name="Ohm R.A."/>
            <person name="Patyshakuliyeva A."/>
            <person name="Brun A."/>
            <person name="Aerts A.L."/>
            <person name="Bailey A.M."/>
            <person name="Billette C."/>
            <person name="Coutinho P.M."/>
            <person name="Deakin G."/>
            <person name="Doddapaneni H."/>
            <person name="Floudas D."/>
            <person name="Grimwood J."/>
            <person name="Hilden K."/>
            <person name="Kuees U."/>
            <person name="LaButti K.M."/>
            <person name="Lapidus A."/>
            <person name="Lindquist E.A."/>
            <person name="Lucas S.M."/>
            <person name="Murat C."/>
            <person name="Riley R.W."/>
            <person name="Salamov A.A."/>
            <person name="Schmutz J."/>
            <person name="Subramanian V."/>
            <person name="Woesten H.A.B."/>
            <person name="Xu J."/>
            <person name="Eastwood D.C."/>
            <person name="Foster G.D."/>
            <person name="Sonnenberg A.S."/>
            <person name="Cullen D."/>
            <person name="de Vries R.P."/>
            <person name="Lundell T."/>
            <person name="Hibbett D.S."/>
            <person name="Henrissat B."/>
            <person name="Burton K.S."/>
            <person name="Kerrigan R.W."/>
            <person name="Challen M.P."/>
            <person name="Grigoriev I.V."/>
            <person name="Martin F."/>
        </authorList>
    </citation>
    <scope>NUCLEOTIDE SEQUENCE [LARGE SCALE GENOMIC DNA]</scope>
    <source>
        <strain evidence="2">JB137-S8 / ATCC MYA-4627 / FGSC 10392</strain>
    </source>
</reference>
<feature type="non-terminal residue" evidence="1">
    <location>
        <position position="301"/>
    </location>
</feature>
<dbReference type="HOGENOM" id="CLU_035160_0_0_1"/>
<evidence type="ECO:0000313" key="1">
    <source>
        <dbReference type="EMBL" id="EKM77184.1"/>
    </source>
</evidence>
<feature type="non-terminal residue" evidence="1">
    <location>
        <position position="1"/>
    </location>
</feature>
<dbReference type="KEGG" id="abp:AGABI1DRAFT11786"/>
<dbReference type="OMA" id="SWAFNIR"/>
<dbReference type="GeneID" id="18825377"/>
<dbReference type="eggNOG" id="ENOG502T6GZ">
    <property type="taxonomic scope" value="Eukaryota"/>
</dbReference>
<dbReference type="OrthoDB" id="3247681at2759"/>
<dbReference type="AlphaFoldDB" id="K5VRV2"/>
<dbReference type="EMBL" id="JH971397">
    <property type="protein sequence ID" value="EKM77184.1"/>
    <property type="molecule type" value="Genomic_DNA"/>
</dbReference>